<feature type="region of interest" description="Disordered" evidence="1">
    <location>
        <begin position="1"/>
        <end position="35"/>
    </location>
</feature>
<feature type="compositionally biased region" description="Polar residues" evidence="1">
    <location>
        <begin position="1"/>
        <end position="13"/>
    </location>
</feature>
<dbReference type="EMBL" id="BLZA01000021">
    <property type="protein sequence ID" value="GHJ87256.1"/>
    <property type="molecule type" value="Genomic_DNA"/>
</dbReference>
<organism evidence="2 3">
    <name type="scientific">Naganishia liquefaciens</name>
    <dbReference type="NCBI Taxonomy" id="104408"/>
    <lineage>
        <taxon>Eukaryota</taxon>
        <taxon>Fungi</taxon>
        <taxon>Dikarya</taxon>
        <taxon>Basidiomycota</taxon>
        <taxon>Agaricomycotina</taxon>
        <taxon>Tremellomycetes</taxon>
        <taxon>Filobasidiales</taxon>
        <taxon>Filobasidiaceae</taxon>
        <taxon>Naganishia</taxon>
    </lineage>
</organism>
<protein>
    <submittedName>
        <fullName evidence="2">Uncharacterized protein</fullName>
    </submittedName>
</protein>
<accession>A0A8H3TTJ1</accession>
<comment type="caution">
    <text evidence="2">The sequence shown here is derived from an EMBL/GenBank/DDBJ whole genome shotgun (WGS) entry which is preliminary data.</text>
</comment>
<proteinExistence type="predicted"/>
<sequence length="381" mass="42111">MPRRTNPSNNGVVKTNHPKRKLHHPPQPNAPAPSTAALPIHKQPALLIERRLLTALSLTLEQALADPNLTVKIQQIKALLYAKRFLEVFEREQWLDVYAARWVPSRVLAFREIFAEVELLERRREIADILGRDGADAGGMDGPQRVVCLGGGAGSEFIALAGIVAQRMEVSDEQDTPQESSTDPLEVHLVDIGPYAPLMDRFAESAIPRLVTASDAITGTFHQTDILSPSAEPLLRSLLHRDSSAPPPIVTLLFTLTELFIQSRPATVAFLQKMTTLAPRGTLFLIVDAANEEASAVSVGKEGRSWSLATVMDGVLCAMPTQTTAAAAAEDTPAPGTRSRAAWKKLEAEDSKWFRLREGLQEHYPIKLENARYWLRLYRRN</sequence>
<dbReference type="InterPro" id="IPR021463">
    <property type="entry name" value="Methyltransf_34"/>
</dbReference>
<evidence type="ECO:0000256" key="1">
    <source>
        <dbReference type="SAM" id="MobiDB-lite"/>
    </source>
</evidence>
<dbReference type="OrthoDB" id="6419443at2759"/>
<evidence type="ECO:0000313" key="2">
    <source>
        <dbReference type="EMBL" id="GHJ87256.1"/>
    </source>
</evidence>
<dbReference type="AlphaFoldDB" id="A0A8H3TTJ1"/>
<name>A0A8H3TTJ1_9TREE</name>
<dbReference type="Pfam" id="PF11312">
    <property type="entry name" value="Methyltransf_34"/>
    <property type="match status" value="1"/>
</dbReference>
<keyword evidence="3" id="KW-1185">Reference proteome</keyword>
<evidence type="ECO:0000313" key="3">
    <source>
        <dbReference type="Proteomes" id="UP000620104"/>
    </source>
</evidence>
<reference evidence="2" key="1">
    <citation type="submission" date="2020-07" db="EMBL/GenBank/DDBJ databases">
        <title>Draft Genome Sequence of a Deep-Sea Yeast, Naganishia (Cryptococcus) liquefaciens strain N6.</title>
        <authorList>
            <person name="Han Y.W."/>
            <person name="Kajitani R."/>
            <person name="Morimoto H."/>
            <person name="Parhat M."/>
            <person name="Tsubouchi H."/>
            <person name="Bakenova O."/>
            <person name="Ogata M."/>
            <person name="Argunhan B."/>
            <person name="Aoki R."/>
            <person name="Kajiwara S."/>
            <person name="Itoh T."/>
            <person name="Iwasaki H."/>
        </authorList>
    </citation>
    <scope>NUCLEOTIDE SEQUENCE</scope>
    <source>
        <strain evidence="2">N6</strain>
    </source>
</reference>
<gene>
    <name evidence="2" type="ORF">NliqN6_3658</name>
</gene>
<dbReference type="Proteomes" id="UP000620104">
    <property type="component" value="Unassembled WGS sequence"/>
</dbReference>